<evidence type="ECO:0000313" key="2">
    <source>
        <dbReference type="EMBL" id="STX62577.1"/>
    </source>
</evidence>
<dbReference type="InterPro" id="IPR027417">
    <property type="entry name" value="P-loop_NTPase"/>
</dbReference>
<accession>A0A378JX35</accession>
<evidence type="ECO:0000256" key="1">
    <source>
        <dbReference type="SAM" id="MobiDB-lite"/>
    </source>
</evidence>
<dbReference type="Gene3D" id="3.40.50.300">
    <property type="entry name" value="P-loop containing nucleotide triphosphate hydrolases"/>
    <property type="match status" value="1"/>
</dbReference>
<dbReference type="Gene3D" id="3.80.10.10">
    <property type="entry name" value="Ribonuclease Inhibitor"/>
    <property type="match status" value="1"/>
</dbReference>
<dbReference type="EMBL" id="UGOG01000001">
    <property type="protein sequence ID" value="STX62577.1"/>
    <property type="molecule type" value="Genomic_DNA"/>
</dbReference>
<sequence length="2171" mass="247871">MNIPAEFYYMLSQTKPAYTHTPTDVLDINRLIQSKAAWVLPASMGQKPKKLILSDWTAEHWSCHKITLVQESLLQLLKQGFSLYILQLGQVYPLLLDDIKNLDRKDTRFHIRIEQPKDIFKRATEQHRISKDETLLLDDYWVQRLIGAKEPNAPRSLNLSDYVRLNRYERYIFHNSREQFNPPLSVLVADVLSNEVPERLQYFKNTFAKINHIQSLRTITLKSKGYCEARLRELLSSSSSLEELHFNLPEGNFNPAEFNLNQLNFLALNHKSIIYLDRFITAAPNLKELLITTKHNPLNLSTQGIHLESLTIKQGQLALTQLLQLLKEQAQSLRLFSLTHCVIDNEVHDELDLSDVSHCFNMREIDLSETLFHSDVLNSLLLRTPHLKKLTLGGKIFKEQGRSIEFDKINEDALRGLDYLCLSSLPWDERTFVSLRDKLTHLKCLRLNDFNFKKLPEQNPFHLEQLEELIISNNTFELKTDFKKLLQCFPNIKRLRFINNEHYDSDWNGIYEFDFTPCKMLEVIDFSDNHEARTVTIESVQLGIETLTNLKALNLINCVNINRDNTVELSHIYPGLNVCYRCYEDEYECYDDSEYDSEYDYDHLSYSDDEPDSKYNLADYKDFEPTSEDFKFQFKGKRSSIDQKMIIEKLSQCFTFSKISTQHIPKIQDGICNALSHLFQRSTLERWNEFILRVKTWDGQLSTIDIKLLYDFKALCVAIQQYQFNEQSNIQYIGDSLEHFLLSNSINDSTFGSRLQLNDDDVDDWISSILFSDLEDDPFQNPLKIKLHQGCILSNFWHALCIRLIDNGRWLIYNPNYKEGVKSVSTTELMHHIHTDLGRLIRIEMDRDVIVPEIRDPNQFIQHGGLFHLICNQNSKQLLDLIPVDFQFSADALQGLLLNNLQGIPAWFRGLNTPHTLELTCKLLAQLRSVYPDDYSAMLEKSMKRLTPEQKQQSISTLLRSGPKNHSSFFEIMGCPAPSQPSEQTNTLIEVLRSSSDSNYFEQVLKTWHKPSKSVNSLEGYCQQVLHPTDNKKHLIELDSTASVHALRLALQRQCHLNNRPVYYIHSPDDLICSASFIQRDLNNRGTLRKGPGGPLHDFLTEDYRLESPVLLVNYEHFSAEDIVRFNALLDEQGYADGTPVPENVQIIGLYNTSKPDCYQGDDFYSRFNTKERCPIPTKQLEQSVPPLATAIDEEAAEGLVINLFNASDWKERLLGRWDLDGSHLTFQEGALSNLQGRLITIQNGPWDDEDFKLFWMEAGYPGTRYFPGSSIPVPALLQLNKQEGYALNELKKWLQVDYLSDEDTSENEVPHVLNPHRLAHYFHFYRPEASDRSLRKEPGLIEQAQRSTLDVMLTRSISLDDWARILTECQKHQVKLRVQCAQGASLPDSLELNTVVNPVERTNWHPALPSPTEVIHSTDSDVTLSLLATSQQNWHIIDVSELMVSDLLTRLDGRLNEAVLQFEFHQRSSWLLDALSEGKNIVLKGHCSKELEDQLASLIVQRKKTGIEPGRLLLITEDSKSFQWVETQVHEVSEQDKRVCLGEFPHELEPFIATEPLCKLKARSTYWQAFPDCHKRHAAWSGLSQHTAQIKPLAALNPMTAMQEAEESTQARITLVHQMLDVAPYVFLSGLSGVGKTTFVTQELVHEGEQLHQGIDAIKAWAQDARTGRKYLFLDEATLNSGNWSLFEGLFHTPSGIFYEGAYYPLSDEHKVIFAGNPVSYGDERRLATLFERHGNAVEFEPLPVAVLYEKILKPALEHQCLDEAEVVQLSGVILDVYRFMVDCSTTDVLITPRELQMMALLAQSYCQKNPQANRLDVAAHYAFKIAINLVPKSKRALFIKEFEPKNPLPFTTSSEPMDFVLTQSRLSSQQLLDDVLDLRQWRQQSAANDVQRYGGLGGLTFEGEPGIGKSEQIKQTLIARGFKLMSRNSVPAPGEHPMYVLPVSMSATDKEALLLKAFHEGAVVVIDEMNSSPMMEHLLNSLLMGKTLQGDTPDVPGFFIIGTQNPITLSGRRAPSTALSRRIITEELPLYSKKEMLNILINEGVKENVAGDMIKAFMNNRQRAKKEQLLPGPTFRDLLRLAQSTVNTNAKKRERVDARIEHAEAKTKCARQTQGRQHASSASSSSASSSSAVSSSAAVSSSGSSFFSASKRTDRGYDVDEDLARIVKR</sequence>
<dbReference type="SUPFAM" id="SSF52540">
    <property type="entry name" value="P-loop containing nucleoside triphosphate hydrolases"/>
    <property type="match status" value="2"/>
</dbReference>
<evidence type="ECO:0000313" key="3">
    <source>
        <dbReference type="Proteomes" id="UP000254040"/>
    </source>
</evidence>
<gene>
    <name evidence="2" type="ORF">NCTC12239_01512</name>
</gene>
<evidence type="ECO:0008006" key="4">
    <source>
        <dbReference type="Google" id="ProtNLM"/>
    </source>
</evidence>
<dbReference type="STRING" id="39962.Lmor_1956"/>
<dbReference type="OrthoDB" id="5648839at2"/>
<dbReference type="SUPFAM" id="SSF52047">
    <property type="entry name" value="RNI-like"/>
    <property type="match status" value="1"/>
</dbReference>
<organism evidence="2 3">
    <name type="scientific">Legionella moravica</name>
    <dbReference type="NCBI Taxonomy" id="39962"/>
    <lineage>
        <taxon>Bacteria</taxon>
        <taxon>Pseudomonadati</taxon>
        <taxon>Pseudomonadota</taxon>
        <taxon>Gammaproteobacteria</taxon>
        <taxon>Legionellales</taxon>
        <taxon>Legionellaceae</taxon>
        <taxon>Legionella</taxon>
    </lineage>
</organism>
<dbReference type="Proteomes" id="UP000254040">
    <property type="component" value="Unassembled WGS sequence"/>
</dbReference>
<reference evidence="2 3" key="1">
    <citation type="submission" date="2018-06" db="EMBL/GenBank/DDBJ databases">
        <authorList>
            <consortium name="Pathogen Informatics"/>
            <person name="Doyle S."/>
        </authorList>
    </citation>
    <scope>NUCLEOTIDE SEQUENCE [LARGE SCALE GENOMIC DNA]</scope>
    <source>
        <strain evidence="2 3">NCTC12239</strain>
    </source>
</reference>
<dbReference type="InterPro" id="IPR032675">
    <property type="entry name" value="LRR_dom_sf"/>
</dbReference>
<name>A0A378JX35_9GAMM</name>
<protein>
    <recommendedName>
        <fullName evidence="4">AAA domain (Dynein-related subfamily)</fullName>
    </recommendedName>
</protein>
<feature type="region of interest" description="Disordered" evidence="1">
    <location>
        <begin position="2106"/>
        <end position="2153"/>
    </location>
</feature>
<feature type="compositionally biased region" description="Low complexity" evidence="1">
    <location>
        <begin position="2121"/>
        <end position="2152"/>
    </location>
</feature>
<proteinExistence type="predicted"/>
<dbReference type="RefSeq" id="WP_115343507.1">
    <property type="nucleotide sequence ID" value="NZ_UGOG01000001.1"/>
</dbReference>